<proteinExistence type="predicted"/>
<evidence type="ECO:0000313" key="1">
    <source>
        <dbReference type="EMBL" id="KAK0502009.1"/>
    </source>
</evidence>
<dbReference type="AlphaFoldDB" id="A0AA39QHZ6"/>
<dbReference type="Proteomes" id="UP001175228">
    <property type="component" value="Unassembled WGS sequence"/>
</dbReference>
<organism evidence="1 2">
    <name type="scientific">Armillaria luteobubalina</name>
    <dbReference type="NCBI Taxonomy" id="153913"/>
    <lineage>
        <taxon>Eukaryota</taxon>
        <taxon>Fungi</taxon>
        <taxon>Dikarya</taxon>
        <taxon>Basidiomycota</taxon>
        <taxon>Agaricomycotina</taxon>
        <taxon>Agaricomycetes</taxon>
        <taxon>Agaricomycetidae</taxon>
        <taxon>Agaricales</taxon>
        <taxon>Marasmiineae</taxon>
        <taxon>Physalacriaceae</taxon>
        <taxon>Armillaria</taxon>
    </lineage>
</organism>
<evidence type="ECO:0000313" key="2">
    <source>
        <dbReference type="Proteomes" id="UP001175228"/>
    </source>
</evidence>
<dbReference type="EMBL" id="JAUEPU010000005">
    <property type="protein sequence ID" value="KAK0502009.1"/>
    <property type="molecule type" value="Genomic_DNA"/>
</dbReference>
<keyword evidence="2" id="KW-1185">Reference proteome</keyword>
<protein>
    <submittedName>
        <fullName evidence="1">Uncharacterized protein</fullName>
    </submittedName>
</protein>
<name>A0AA39QHZ6_9AGAR</name>
<gene>
    <name evidence="1" type="ORF">EDD18DRAFT_1426520</name>
</gene>
<comment type="caution">
    <text evidence="1">The sequence shown here is derived from an EMBL/GenBank/DDBJ whole genome shotgun (WGS) entry which is preliminary data.</text>
</comment>
<accession>A0AA39QHZ6</accession>
<sequence>MGVSPSRNGVLRKETPQQRIQFVITRAIAGEESSEETVVRDLKFVFVQKYFAIFSATNATPVEMIEEGTRGPEDSITPTLRNCVDFPPAVIYLTGLSDCKLGRLDVFDGIMINIAIGVVSRDTGISDPVLDSSMGNSSTGAVNDRINVQSFHPVHHFVPSEESASHDSLGSFSSHDVLKNQSVLTRSQHGNYRKFLCSPRSKEPNFVWVGTQRIVTVVRLDRTFGFRHFSRCYMEGEKLEYIASTLRDGRR</sequence>
<reference evidence="1" key="1">
    <citation type="submission" date="2023-06" db="EMBL/GenBank/DDBJ databases">
        <authorList>
            <consortium name="Lawrence Berkeley National Laboratory"/>
            <person name="Ahrendt S."/>
            <person name="Sahu N."/>
            <person name="Indic B."/>
            <person name="Wong-Bajracharya J."/>
            <person name="Merenyi Z."/>
            <person name="Ke H.-M."/>
            <person name="Monk M."/>
            <person name="Kocsube S."/>
            <person name="Drula E."/>
            <person name="Lipzen A."/>
            <person name="Balint B."/>
            <person name="Henrissat B."/>
            <person name="Andreopoulos B."/>
            <person name="Martin F.M."/>
            <person name="Harder C.B."/>
            <person name="Rigling D."/>
            <person name="Ford K.L."/>
            <person name="Foster G.D."/>
            <person name="Pangilinan J."/>
            <person name="Papanicolaou A."/>
            <person name="Barry K."/>
            <person name="LaButti K."/>
            <person name="Viragh M."/>
            <person name="Koriabine M."/>
            <person name="Yan M."/>
            <person name="Riley R."/>
            <person name="Champramary S."/>
            <person name="Plett K.L."/>
            <person name="Tsai I.J."/>
            <person name="Slot J."/>
            <person name="Sipos G."/>
            <person name="Plett J."/>
            <person name="Nagy L.G."/>
            <person name="Grigoriev I.V."/>
        </authorList>
    </citation>
    <scope>NUCLEOTIDE SEQUENCE</scope>
    <source>
        <strain evidence="1">HWK02</strain>
    </source>
</reference>